<dbReference type="AlphaFoldDB" id="G8ZZS4"/>
<dbReference type="GO" id="GO:1990904">
    <property type="term" value="C:ribonucleoprotein complex"/>
    <property type="evidence" value="ECO:0007669"/>
    <property type="project" value="TreeGrafter"/>
</dbReference>
<dbReference type="CDD" id="cd12409">
    <property type="entry name" value="RRM1_RRT5"/>
    <property type="match status" value="1"/>
</dbReference>
<evidence type="ECO:0000256" key="3">
    <source>
        <dbReference type="ARBA" id="ARBA00015811"/>
    </source>
</evidence>
<dbReference type="GO" id="GO:0003729">
    <property type="term" value="F:mRNA binding"/>
    <property type="evidence" value="ECO:0007669"/>
    <property type="project" value="TreeGrafter"/>
</dbReference>
<dbReference type="eggNOG" id="ENOG502RZDM">
    <property type="taxonomic scope" value="Eukaryota"/>
</dbReference>
<accession>G8ZZS4</accession>
<sequence length="266" mass="31097">MSSNESTRLYISNLNFSSTEPELYDYFKDYDVKSVLIPSQTVRGFRSNQVRPLGIAYAEFESFEMVKDVIDNLNGKEFKGRELRLKTYVPYSPTVATKKLNKTNHLSRLRRRKNQEHSEESELISNVEVVQREQEEEEKIVEEPELSEDTVYCGYLPKGVTDVDIRHYFQEYNPQEIWIFRTKLTKSRHFQLHRHFTAALVSFEKGTSSQEISEAVSDKKLLNKKIVVKPAYLDKVEELKQISKEKISIEQGNTEQQSQQSQPTNE</sequence>
<dbReference type="InterPro" id="IPR050374">
    <property type="entry name" value="RRT5_SRSF_SR"/>
</dbReference>
<comment type="similarity">
    <text evidence="2">Belongs to the RRT5 family.</text>
</comment>
<gene>
    <name evidence="7" type="primary">TDEL0H02590</name>
    <name evidence="7" type="ORF">TDEL_0H02590</name>
</gene>
<feature type="domain" description="RRM" evidence="6">
    <location>
        <begin position="7"/>
        <end position="90"/>
    </location>
</feature>
<dbReference type="GeneID" id="11501282"/>
<dbReference type="InterPro" id="IPR012677">
    <property type="entry name" value="Nucleotide-bd_a/b_plait_sf"/>
</dbReference>
<dbReference type="Proteomes" id="UP000005627">
    <property type="component" value="Chromosome 8"/>
</dbReference>
<dbReference type="KEGG" id="tdl:TDEL_0H02590"/>
<dbReference type="SMART" id="SM00360">
    <property type="entry name" value="RRM"/>
    <property type="match status" value="2"/>
</dbReference>
<dbReference type="InParanoid" id="G8ZZS4"/>
<dbReference type="PROSITE" id="PS50102">
    <property type="entry name" value="RRM"/>
    <property type="match status" value="1"/>
</dbReference>
<comment type="function">
    <text evidence="1">May be involved in the modulation of rDNA transcription.</text>
</comment>
<dbReference type="InterPro" id="IPR034244">
    <property type="entry name" value="Rrt5_RRM1"/>
</dbReference>
<dbReference type="InterPro" id="IPR000504">
    <property type="entry name" value="RRM_dom"/>
</dbReference>
<dbReference type="HOGENOM" id="CLU_042558_0_0_1"/>
<dbReference type="GO" id="GO:0005634">
    <property type="term" value="C:nucleus"/>
    <property type="evidence" value="ECO:0007669"/>
    <property type="project" value="TreeGrafter"/>
</dbReference>
<dbReference type="Gene3D" id="3.30.70.330">
    <property type="match status" value="2"/>
</dbReference>
<reference evidence="7 8" key="1">
    <citation type="journal article" date="2011" name="Proc. Natl. Acad. Sci. U.S.A.">
        <title>Evolutionary erosion of yeast sex chromosomes by mating-type switching accidents.</title>
        <authorList>
            <person name="Gordon J.L."/>
            <person name="Armisen D."/>
            <person name="Proux-Wera E."/>
            <person name="Oheigeartaigh S.S."/>
            <person name="Byrne K.P."/>
            <person name="Wolfe K.H."/>
        </authorList>
    </citation>
    <scope>NUCLEOTIDE SEQUENCE [LARGE SCALE GENOMIC DNA]</scope>
    <source>
        <strain evidence="8">ATCC 10662 / CBS 1146 / NBRC 0425 / NCYC 2629 / NRRL Y-866</strain>
    </source>
</reference>
<protein>
    <recommendedName>
        <fullName evidence="3">Regulator of rDNA transcription protein 5</fullName>
    </recommendedName>
</protein>
<dbReference type="GO" id="GO:0005737">
    <property type="term" value="C:cytoplasm"/>
    <property type="evidence" value="ECO:0007669"/>
    <property type="project" value="TreeGrafter"/>
</dbReference>
<name>G8ZZS4_TORDE</name>
<keyword evidence="4 5" id="KW-0694">RNA-binding</keyword>
<dbReference type="PANTHER" id="PTHR23003">
    <property type="entry name" value="RNA RECOGNITION MOTIF RRM DOMAIN CONTAINING PROTEIN"/>
    <property type="match status" value="1"/>
</dbReference>
<dbReference type="FunCoup" id="G8ZZS4">
    <property type="interactions" value="219"/>
</dbReference>
<dbReference type="Pfam" id="PF00076">
    <property type="entry name" value="RRM_1"/>
    <property type="match status" value="1"/>
</dbReference>
<dbReference type="RefSeq" id="XP_003683329.1">
    <property type="nucleotide sequence ID" value="XM_003683281.1"/>
</dbReference>
<evidence type="ECO:0000256" key="4">
    <source>
        <dbReference type="ARBA" id="ARBA00022884"/>
    </source>
</evidence>
<keyword evidence="8" id="KW-1185">Reference proteome</keyword>
<proteinExistence type="inferred from homology"/>
<evidence type="ECO:0000256" key="1">
    <source>
        <dbReference type="ARBA" id="ARBA00003119"/>
    </source>
</evidence>
<dbReference type="EMBL" id="HE616749">
    <property type="protein sequence ID" value="CCE94118.1"/>
    <property type="molecule type" value="Genomic_DNA"/>
</dbReference>
<dbReference type="PANTHER" id="PTHR23003:SF54">
    <property type="entry name" value="REGULATOR OF RDNA TRANSCRIPTION PROTEIN 5"/>
    <property type="match status" value="1"/>
</dbReference>
<dbReference type="SUPFAM" id="SSF54928">
    <property type="entry name" value="RNA-binding domain, RBD"/>
    <property type="match status" value="1"/>
</dbReference>
<dbReference type="STRING" id="1076872.G8ZZS4"/>
<dbReference type="OrthoDB" id="439808at2759"/>
<evidence type="ECO:0000313" key="7">
    <source>
        <dbReference type="EMBL" id="CCE94118.1"/>
    </source>
</evidence>
<evidence type="ECO:0000256" key="2">
    <source>
        <dbReference type="ARBA" id="ARBA00006567"/>
    </source>
</evidence>
<dbReference type="InterPro" id="IPR035979">
    <property type="entry name" value="RBD_domain_sf"/>
</dbReference>
<evidence type="ECO:0000313" key="8">
    <source>
        <dbReference type="Proteomes" id="UP000005627"/>
    </source>
</evidence>
<evidence type="ECO:0000259" key="6">
    <source>
        <dbReference type="PROSITE" id="PS50102"/>
    </source>
</evidence>
<organism evidence="7 8">
    <name type="scientific">Torulaspora delbrueckii</name>
    <name type="common">Yeast</name>
    <name type="synonym">Candida colliculosa</name>
    <dbReference type="NCBI Taxonomy" id="4950"/>
    <lineage>
        <taxon>Eukaryota</taxon>
        <taxon>Fungi</taxon>
        <taxon>Dikarya</taxon>
        <taxon>Ascomycota</taxon>
        <taxon>Saccharomycotina</taxon>
        <taxon>Saccharomycetes</taxon>
        <taxon>Saccharomycetales</taxon>
        <taxon>Saccharomycetaceae</taxon>
        <taxon>Torulaspora</taxon>
    </lineage>
</organism>
<evidence type="ECO:0000256" key="5">
    <source>
        <dbReference type="PROSITE-ProRule" id="PRU00176"/>
    </source>
</evidence>